<dbReference type="GO" id="GO:0005524">
    <property type="term" value="F:ATP binding"/>
    <property type="evidence" value="ECO:0007669"/>
    <property type="project" value="InterPro"/>
</dbReference>
<dbReference type="OrthoDB" id="7776290at2"/>
<dbReference type="AlphaFoldDB" id="A0A5M6I673"/>
<dbReference type="GO" id="GO:0006270">
    <property type="term" value="P:DNA replication initiation"/>
    <property type="evidence" value="ECO:0007669"/>
    <property type="project" value="InterPro"/>
</dbReference>
<dbReference type="SUPFAM" id="SSF48295">
    <property type="entry name" value="TrpR-like"/>
    <property type="match status" value="1"/>
</dbReference>
<sequence>MTLQPPTIRAIVQACATEWGVPVSGLLAHCRTRGLVIPRQAAMAIAADLTPATYGQIGRAMRRDHTTVRHGMAAARTRAARDPAVAARMAAVQARLTSAPPEAVS</sequence>
<name>A0A5M6I673_9PROT</name>
<dbReference type="SMART" id="SM00760">
    <property type="entry name" value="Bac_DnaA_C"/>
    <property type="match status" value="1"/>
</dbReference>
<organism evidence="2 3">
    <name type="scientific">Roseospira marina</name>
    <dbReference type="NCBI Taxonomy" id="140057"/>
    <lineage>
        <taxon>Bacteria</taxon>
        <taxon>Pseudomonadati</taxon>
        <taxon>Pseudomonadota</taxon>
        <taxon>Alphaproteobacteria</taxon>
        <taxon>Rhodospirillales</taxon>
        <taxon>Rhodospirillaceae</taxon>
        <taxon>Roseospira</taxon>
    </lineage>
</organism>
<dbReference type="EMBL" id="VWPJ01000032">
    <property type="protein sequence ID" value="KAA5603751.1"/>
    <property type="molecule type" value="Genomic_DNA"/>
</dbReference>
<reference evidence="2 3" key="1">
    <citation type="submission" date="2019-09" db="EMBL/GenBank/DDBJ databases">
        <title>Genome sequence of Roseospira marina, one of the more divergent members of the non-sulfur purple photosynthetic bacterial family, the Rhodospirillaceae.</title>
        <authorList>
            <person name="Meyer T."/>
            <person name="Kyndt J."/>
        </authorList>
    </citation>
    <scope>NUCLEOTIDE SEQUENCE [LARGE SCALE GENOMIC DNA]</scope>
    <source>
        <strain evidence="2 3">DSM 15113</strain>
    </source>
</reference>
<dbReference type="Pfam" id="PF08299">
    <property type="entry name" value="Bac_DnaA_C"/>
    <property type="match status" value="1"/>
</dbReference>
<dbReference type="InterPro" id="IPR013159">
    <property type="entry name" value="DnaA_C"/>
</dbReference>
<dbReference type="RefSeq" id="WP_150064095.1">
    <property type="nucleotide sequence ID" value="NZ_JACHII010000029.1"/>
</dbReference>
<feature type="domain" description="Chromosomal replication initiator DnaA C-terminal" evidence="1">
    <location>
        <begin position="7"/>
        <end position="75"/>
    </location>
</feature>
<proteinExistence type="predicted"/>
<protein>
    <recommendedName>
        <fullName evidence="1">Chromosomal replication initiator DnaA C-terminal domain-containing protein</fullName>
    </recommendedName>
</protein>
<gene>
    <name evidence="2" type="ORF">F1188_19335</name>
</gene>
<comment type="caution">
    <text evidence="2">The sequence shown here is derived from an EMBL/GenBank/DDBJ whole genome shotgun (WGS) entry which is preliminary data.</text>
</comment>
<dbReference type="GO" id="GO:0006275">
    <property type="term" value="P:regulation of DNA replication"/>
    <property type="evidence" value="ECO:0007669"/>
    <property type="project" value="InterPro"/>
</dbReference>
<dbReference type="GO" id="GO:0043565">
    <property type="term" value="F:sequence-specific DNA binding"/>
    <property type="evidence" value="ECO:0007669"/>
    <property type="project" value="InterPro"/>
</dbReference>
<dbReference type="CDD" id="cd06571">
    <property type="entry name" value="Bac_DnaA_C"/>
    <property type="match status" value="1"/>
</dbReference>
<dbReference type="Proteomes" id="UP000324065">
    <property type="component" value="Unassembled WGS sequence"/>
</dbReference>
<accession>A0A5M6I673</accession>
<evidence type="ECO:0000313" key="3">
    <source>
        <dbReference type="Proteomes" id="UP000324065"/>
    </source>
</evidence>
<evidence type="ECO:0000313" key="2">
    <source>
        <dbReference type="EMBL" id="KAA5603751.1"/>
    </source>
</evidence>
<evidence type="ECO:0000259" key="1">
    <source>
        <dbReference type="SMART" id="SM00760"/>
    </source>
</evidence>
<keyword evidence="3" id="KW-1185">Reference proteome</keyword>
<dbReference type="InterPro" id="IPR010921">
    <property type="entry name" value="Trp_repressor/repl_initiator"/>
</dbReference>
<dbReference type="Gene3D" id="1.10.1750.10">
    <property type="match status" value="1"/>
</dbReference>